<organism evidence="1 2">
    <name type="scientific">Vibrio tapetis subsp. tapetis</name>
    <dbReference type="NCBI Taxonomy" id="1671868"/>
    <lineage>
        <taxon>Bacteria</taxon>
        <taxon>Pseudomonadati</taxon>
        <taxon>Pseudomonadota</taxon>
        <taxon>Gammaproteobacteria</taxon>
        <taxon>Vibrionales</taxon>
        <taxon>Vibrionaceae</taxon>
        <taxon>Vibrio</taxon>
    </lineage>
</organism>
<protein>
    <submittedName>
        <fullName evidence="1">Uncharacterized protein</fullName>
    </submittedName>
</protein>
<gene>
    <name evidence="1" type="ORF">VTAP4600_A3627</name>
</gene>
<sequence length="58" mass="6699">MQLNCSITHILNQTATNDELEMLASLMVRNYFRPNQQEVIAAFIGRQAIKNFLEESEL</sequence>
<accession>A0A2N8ZI38</accession>
<reference evidence="1 2" key="1">
    <citation type="submission" date="2017-10" db="EMBL/GenBank/DDBJ databases">
        <authorList>
            <person name="Banno H."/>
            <person name="Chua N.-H."/>
        </authorList>
    </citation>
    <scope>NUCLEOTIDE SEQUENCE [LARGE SCALE GENOMIC DNA]</scope>
    <source>
        <strain evidence="1">Vibrio tapetis CECT4600</strain>
    </source>
</reference>
<proteinExistence type="predicted"/>
<name>A0A2N8ZI38_9VIBR</name>
<dbReference type="AlphaFoldDB" id="A0A2N8ZI38"/>
<evidence type="ECO:0000313" key="1">
    <source>
        <dbReference type="EMBL" id="SON51574.1"/>
    </source>
</evidence>
<keyword evidence="2" id="KW-1185">Reference proteome</keyword>
<evidence type="ECO:0000313" key="2">
    <source>
        <dbReference type="Proteomes" id="UP000235828"/>
    </source>
</evidence>
<dbReference type="Proteomes" id="UP000235828">
    <property type="component" value="Chromosome A"/>
</dbReference>
<dbReference type="EMBL" id="LT960611">
    <property type="protein sequence ID" value="SON51574.1"/>
    <property type="molecule type" value="Genomic_DNA"/>
</dbReference>
<dbReference type="KEGG" id="vta:A3627"/>
<dbReference type="RefSeq" id="WP_172443142.1">
    <property type="nucleotide sequence ID" value="NZ_LT960611.1"/>
</dbReference>